<dbReference type="HAMAP" id="MF_00230">
    <property type="entry name" value="CobT"/>
    <property type="match status" value="1"/>
</dbReference>
<dbReference type="GO" id="GO:0008939">
    <property type="term" value="F:nicotinate-nucleotide-dimethylbenzimidazole phosphoribosyltransferase activity"/>
    <property type="evidence" value="ECO:0007669"/>
    <property type="project" value="UniProtKB-UniRule"/>
</dbReference>
<keyword evidence="7 10" id="KW-0808">Transferase</keyword>
<dbReference type="Gene3D" id="3.40.50.10210">
    <property type="match status" value="1"/>
</dbReference>
<dbReference type="RefSeq" id="WP_157399461.1">
    <property type="nucleotide sequence ID" value="NZ_WSEL01000009.1"/>
</dbReference>
<dbReference type="GO" id="GO:0009236">
    <property type="term" value="P:cobalamin biosynthetic process"/>
    <property type="evidence" value="ECO:0007669"/>
    <property type="project" value="UniProtKB-UniRule"/>
</dbReference>
<keyword evidence="12" id="KW-1185">Reference proteome</keyword>
<dbReference type="InterPro" id="IPR003200">
    <property type="entry name" value="Nict_dMeBzImd_PRibTrfase"/>
</dbReference>
<dbReference type="Proteomes" id="UP000469385">
    <property type="component" value="Unassembled WGS sequence"/>
</dbReference>
<keyword evidence="5 10" id="KW-0169">Cobalamin biosynthesis</keyword>
<proteinExistence type="inferred from homology"/>
<keyword evidence="6 10" id="KW-0328">Glycosyltransferase</keyword>
<sequence>MMVADLHDPALAARLQHLIDHKTKPLGALGRIEALALQIGLVLGSEAPRLEQPQLVVFAADHGLAARGVSAYPDDVTWQMVENFLAGGAAVSVLARQHGLALTVVDCGVRHDFAPRPGLLQRKVAPGTADALAGPAMTRAQCAQALQVGRDVVRSFPGNALLLGEMGIGNTSAAALLLARLTGSALADCVGAGTGLDAAGIERKRAILAQVLERHAAAREPLDALAAFGGFEIAAMAGAVLEAASQRRVVVVDGFITGAAVLVARALAPQVLQRCVFTHRSGERGHELMLRHLGPDAGTPARPLLDLDLRLGEGSGAALAWPLLVSACALLREMASFEAAGVSQAG</sequence>
<protein>
    <recommendedName>
        <fullName evidence="4 10">Nicotinate-nucleotide--dimethylbenzimidazole phosphoribosyltransferase</fullName>
        <shortName evidence="10">NN:DBI PRT</shortName>
        <ecNumber evidence="3 10">2.4.2.21</ecNumber>
    </recommendedName>
    <alternativeName>
        <fullName evidence="8 10">N(1)-alpha-phosphoribosyltransferase</fullName>
    </alternativeName>
</protein>
<feature type="active site" description="Proton acceptor" evidence="10">
    <location>
        <position position="313"/>
    </location>
</feature>
<evidence type="ECO:0000256" key="2">
    <source>
        <dbReference type="ARBA" id="ARBA00007110"/>
    </source>
</evidence>
<evidence type="ECO:0000256" key="9">
    <source>
        <dbReference type="ARBA" id="ARBA00047340"/>
    </source>
</evidence>
<comment type="catalytic activity">
    <reaction evidence="9 10">
        <text>5,6-dimethylbenzimidazole + nicotinate beta-D-ribonucleotide = alpha-ribazole 5'-phosphate + nicotinate + H(+)</text>
        <dbReference type="Rhea" id="RHEA:11196"/>
        <dbReference type="ChEBI" id="CHEBI:15378"/>
        <dbReference type="ChEBI" id="CHEBI:15890"/>
        <dbReference type="ChEBI" id="CHEBI:32544"/>
        <dbReference type="ChEBI" id="CHEBI:57502"/>
        <dbReference type="ChEBI" id="CHEBI:57918"/>
        <dbReference type="EC" id="2.4.2.21"/>
    </reaction>
</comment>
<evidence type="ECO:0000256" key="7">
    <source>
        <dbReference type="ARBA" id="ARBA00022679"/>
    </source>
</evidence>
<dbReference type="SUPFAM" id="SSF52733">
    <property type="entry name" value="Nicotinate mononucleotide:5,6-dimethylbenzimidazole phosphoribosyltransferase (CobT)"/>
    <property type="match status" value="1"/>
</dbReference>
<dbReference type="InterPro" id="IPR036087">
    <property type="entry name" value="Nict_dMeBzImd_PRibTrfase_sf"/>
</dbReference>
<dbReference type="NCBIfam" id="NF000996">
    <property type="entry name" value="PRK00105.1"/>
    <property type="match status" value="1"/>
</dbReference>
<name>A0A6N8IWQ8_9BURK</name>
<dbReference type="Gene3D" id="1.10.1610.10">
    <property type="match status" value="1"/>
</dbReference>
<dbReference type="FunFam" id="3.40.50.10210:FF:000001">
    <property type="entry name" value="Nicotinate-nucleotide--dimethylbenzimidazole phosphoribosyltransferase"/>
    <property type="match status" value="1"/>
</dbReference>
<dbReference type="CDD" id="cd02439">
    <property type="entry name" value="DMB-PRT_CobT"/>
    <property type="match status" value="1"/>
</dbReference>
<dbReference type="InterPro" id="IPR017846">
    <property type="entry name" value="Nict_dMeBzImd_PRibTrfase_bact"/>
</dbReference>
<gene>
    <name evidence="10 11" type="primary">cobT</name>
    <name evidence="11" type="ORF">GON04_18280</name>
</gene>
<evidence type="ECO:0000256" key="6">
    <source>
        <dbReference type="ARBA" id="ARBA00022676"/>
    </source>
</evidence>
<dbReference type="NCBIfam" id="TIGR03160">
    <property type="entry name" value="cobT_DBIPRT"/>
    <property type="match status" value="1"/>
</dbReference>
<dbReference type="EMBL" id="WSEL01000009">
    <property type="protein sequence ID" value="MVQ31411.1"/>
    <property type="molecule type" value="Genomic_DNA"/>
</dbReference>
<comment type="function">
    <text evidence="10">Catalyzes the synthesis of alpha-ribazole-5'-phosphate from nicotinate mononucleotide (NAMN) and 5,6-dimethylbenzimidazole (DMB).</text>
</comment>
<evidence type="ECO:0000256" key="5">
    <source>
        <dbReference type="ARBA" id="ARBA00022573"/>
    </source>
</evidence>
<dbReference type="PANTHER" id="PTHR43463">
    <property type="entry name" value="NICOTINATE-NUCLEOTIDE--DIMETHYLBENZIMIDAZOLE PHOSPHORIBOSYLTRANSFERASE"/>
    <property type="match status" value="1"/>
</dbReference>
<dbReference type="InterPro" id="IPR023195">
    <property type="entry name" value="Nict_dMeBzImd_PRibTrfase_N"/>
</dbReference>
<reference evidence="11 12" key="1">
    <citation type="submission" date="2019-12" db="EMBL/GenBank/DDBJ databases">
        <authorList>
            <person name="Huq M.A."/>
        </authorList>
    </citation>
    <scope>NUCLEOTIDE SEQUENCE [LARGE SCALE GENOMIC DNA]</scope>
    <source>
        <strain evidence="11 12">MAH-25</strain>
    </source>
</reference>
<organism evidence="11 12">
    <name type="scientific">Ramlibacter pinisoli</name>
    <dbReference type="NCBI Taxonomy" id="2682844"/>
    <lineage>
        <taxon>Bacteria</taxon>
        <taxon>Pseudomonadati</taxon>
        <taxon>Pseudomonadota</taxon>
        <taxon>Betaproteobacteria</taxon>
        <taxon>Burkholderiales</taxon>
        <taxon>Comamonadaceae</taxon>
        <taxon>Ramlibacter</taxon>
    </lineage>
</organism>
<dbReference type="PANTHER" id="PTHR43463:SF1">
    <property type="entry name" value="NICOTINATE-NUCLEOTIDE--DIMETHYLBENZIMIDAZOLE PHOSPHORIBOSYLTRANSFERASE"/>
    <property type="match status" value="1"/>
</dbReference>
<evidence type="ECO:0000256" key="4">
    <source>
        <dbReference type="ARBA" id="ARBA00015486"/>
    </source>
</evidence>
<comment type="pathway">
    <text evidence="1 10">Nucleoside biosynthesis; alpha-ribazole biosynthesis; alpha-ribazole from 5,6-dimethylbenzimidazole: step 1/2.</text>
</comment>
<evidence type="ECO:0000256" key="3">
    <source>
        <dbReference type="ARBA" id="ARBA00011991"/>
    </source>
</evidence>
<evidence type="ECO:0000256" key="1">
    <source>
        <dbReference type="ARBA" id="ARBA00005049"/>
    </source>
</evidence>
<dbReference type="UniPathway" id="UPA00061">
    <property type="reaction ID" value="UER00516"/>
</dbReference>
<accession>A0A6N8IWQ8</accession>
<comment type="similarity">
    <text evidence="2 10">Belongs to the CobT family.</text>
</comment>
<evidence type="ECO:0000313" key="11">
    <source>
        <dbReference type="EMBL" id="MVQ31411.1"/>
    </source>
</evidence>
<evidence type="ECO:0000313" key="12">
    <source>
        <dbReference type="Proteomes" id="UP000469385"/>
    </source>
</evidence>
<dbReference type="EC" id="2.4.2.21" evidence="3 10"/>
<dbReference type="Pfam" id="PF02277">
    <property type="entry name" value="DBI_PRT"/>
    <property type="match status" value="1"/>
</dbReference>
<comment type="caution">
    <text evidence="11">The sequence shown here is derived from an EMBL/GenBank/DDBJ whole genome shotgun (WGS) entry which is preliminary data.</text>
</comment>
<evidence type="ECO:0000256" key="8">
    <source>
        <dbReference type="ARBA" id="ARBA00030686"/>
    </source>
</evidence>
<evidence type="ECO:0000256" key="10">
    <source>
        <dbReference type="HAMAP-Rule" id="MF_00230"/>
    </source>
</evidence>
<dbReference type="AlphaFoldDB" id="A0A6N8IWQ8"/>